<evidence type="ECO:0000256" key="1">
    <source>
        <dbReference type="SAM" id="SignalP"/>
    </source>
</evidence>
<comment type="caution">
    <text evidence="3">The sequence shown here is derived from an EMBL/GenBank/DDBJ whole genome shotgun (WGS) entry which is preliminary data.</text>
</comment>
<dbReference type="SUPFAM" id="SSF53474">
    <property type="entry name" value="alpha/beta-Hydrolases"/>
    <property type="match status" value="1"/>
</dbReference>
<feature type="signal peptide" evidence="1">
    <location>
        <begin position="1"/>
        <end position="16"/>
    </location>
</feature>
<evidence type="ECO:0000259" key="2">
    <source>
        <dbReference type="Pfam" id="PF00135"/>
    </source>
</evidence>
<dbReference type="InterPro" id="IPR002018">
    <property type="entry name" value="CarbesteraseB"/>
</dbReference>
<keyword evidence="4" id="KW-1185">Reference proteome</keyword>
<dbReference type="Gene3D" id="3.40.50.1820">
    <property type="entry name" value="alpha/beta hydrolase"/>
    <property type="match status" value="1"/>
</dbReference>
<sequence>MLILSLLFTLLVSAFASTAKTGINSSKHHDLPLLELPYGTWRAHHYNDQADVYTFRNIRYAAPPLGELRWAEPSPPKFFPDVQDGSYGHNCIPAAVPDSFDSPIFENITKNAAEDCLFLDVYVPGNALVNPTSSIPVVVWIHGGGFVTGSKDQAIEQGYFDGTSLIQRADDNLIVVSINYRLGGFGFLAGEPLQTHGVFNAGLHDQRAALAWVQSYIHLLGGDPSNVSAWGQSAGAGSLMYHLIAKGGELDPLFKRAILQSPAFGTNPDLRRHYQRFGSFAVAAGCEGIGIGIDALKCLRLANSSALRKANAEVFLWDASPVPDGKYIRNPALVEYSRGNTWKHLDSLIVSHVVDEGSLYVPDPLPSNFLSSVISGLLPENSTKQVQKIVHMYESLYANSSTKERASAVYRDLILTCNIRTLLTAYTNPTQTQPSSWALQYSFIDNVLNGTHGSDAPATWYNSELQGYTVPLFAEYQRYLTNHARTGNPNLPWSGEYELGYWPGVWGLDDGERPRGVFNFTNWGFGVIEDGQMLGSVCGVWIREFLEAVGLK</sequence>
<evidence type="ECO:0000313" key="4">
    <source>
        <dbReference type="Proteomes" id="UP001610335"/>
    </source>
</evidence>
<reference evidence="3 4" key="1">
    <citation type="submission" date="2024-07" db="EMBL/GenBank/DDBJ databases">
        <title>Section-level genome sequencing and comparative genomics of Aspergillus sections Usti and Cavernicolus.</title>
        <authorList>
            <consortium name="Lawrence Berkeley National Laboratory"/>
            <person name="Nybo J.L."/>
            <person name="Vesth T.C."/>
            <person name="Theobald S."/>
            <person name="Frisvad J.C."/>
            <person name="Larsen T.O."/>
            <person name="Kjaerboelling I."/>
            <person name="Rothschild-Mancinelli K."/>
            <person name="Lyhne E.K."/>
            <person name="Kogle M.E."/>
            <person name="Barry K."/>
            <person name="Clum A."/>
            <person name="Na H."/>
            <person name="Ledsgaard L."/>
            <person name="Lin J."/>
            <person name="Lipzen A."/>
            <person name="Kuo A."/>
            <person name="Riley R."/>
            <person name="Mondo S."/>
            <person name="LaButti K."/>
            <person name="Haridas S."/>
            <person name="Pangalinan J."/>
            <person name="Salamov A.A."/>
            <person name="Simmons B.A."/>
            <person name="Magnuson J.K."/>
            <person name="Chen J."/>
            <person name="Drula E."/>
            <person name="Henrissat B."/>
            <person name="Wiebenga A."/>
            <person name="Lubbers R.J."/>
            <person name="Gomes A.C."/>
            <person name="Makela M.R."/>
            <person name="Stajich J."/>
            <person name="Grigoriev I.V."/>
            <person name="Mortensen U.H."/>
            <person name="De vries R.P."/>
            <person name="Baker S.E."/>
            <person name="Andersen M.R."/>
        </authorList>
    </citation>
    <scope>NUCLEOTIDE SEQUENCE [LARGE SCALE GENOMIC DNA]</scope>
    <source>
        <strain evidence="3 4">CBS 600.67</strain>
    </source>
</reference>
<proteinExistence type="predicted"/>
<name>A0ABR4II18_9EURO</name>
<feature type="domain" description="Carboxylesterase type B" evidence="2">
    <location>
        <begin position="44"/>
        <end position="503"/>
    </location>
</feature>
<dbReference type="InterPro" id="IPR019819">
    <property type="entry name" value="Carboxylesterase_B_CS"/>
</dbReference>
<evidence type="ECO:0000313" key="3">
    <source>
        <dbReference type="EMBL" id="KAL2827396.1"/>
    </source>
</evidence>
<gene>
    <name evidence="3" type="ORF">BDW59DRAFT_179156</name>
</gene>
<feature type="chain" id="PRO_5046893674" evidence="1">
    <location>
        <begin position="17"/>
        <end position="552"/>
    </location>
</feature>
<organism evidence="3 4">
    <name type="scientific">Aspergillus cavernicola</name>
    <dbReference type="NCBI Taxonomy" id="176166"/>
    <lineage>
        <taxon>Eukaryota</taxon>
        <taxon>Fungi</taxon>
        <taxon>Dikarya</taxon>
        <taxon>Ascomycota</taxon>
        <taxon>Pezizomycotina</taxon>
        <taxon>Eurotiomycetes</taxon>
        <taxon>Eurotiomycetidae</taxon>
        <taxon>Eurotiales</taxon>
        <taxon>Aspergillaceae</taxon>
        <taxon>Aspergillus</taxon>
        <taxon>Aspergillus subgen. Nidulantes</taxon>
    </lineage>
</organism>
<keyword evidence="1" id="KW-0732">Signal</keyword>
<dbReference type="InterPro" id="IPR029058">
    <property type="entry name" value="AB_hydrolase_fold"/>
</dbReference>
<dbReference type="EMBL" id="JBFXLS010000025">
    <property type="protein sequence ID" value="KAL2827396.1"/>
    <property type="molecule type" value="Genomic_DNA"/>
</dbReference>
<protein>
    <submittedName>
        <fullName evidence="3">Carboxylesterase family protein</fullName>
    </submittedName>
</protein>
<dbReference type="PROSITE" id="PS00941">
    <property type="entry name" value="CARBOXYLESTERASE_B_2"/>
    <property type="match status" value="1"/>
</dbReference>
<accession>A0ABR4II18</accession>
<dbReference type="Proteomes" id="UP001610335">
    <property type="component" value="Unassembled WGS sequence"/>
</dbReference>
<dbReference type="PANTHER" id="PTHR11559">
    <property type="entry name" value="CARBOXYLESTERASE"/>
    <property type="match status" value="1"/>
</dbReference>
<dbReference type="Pfam" id="PF00135">
    <property type="entry name" value="COesterase"/>
    <property type="match status" value="1"/>
</dbReference>
<dbReference type="InterPro" id="IPR050309">
    <property type="entry name" value="Type-B_Carboxylest/Lipase"/>
</dbReference>